<dbReference type="AlphaFoldDB" id="B6ISM4"/>
<dbReference type="eggNOG" id="COG0739">
    <property type="taxonomic scope" value="Bacteria"/>
</dbReference>
<evidence type="ECO:0000256" key="2">
    <source>
        <dbReference type="SAM" id="MobiDB-lite"/>
    </source>
</evidence>
<feature type="chain" id="PRO_5002846792" evidence="3">
    <location>
        <begin position="21"/>
        <end position="435"/>
    </location>
</feature>
<dbReference type="PROSITE" id="PS51257">
    <property type="entry name" value="PROKAR_LIPOPROTEIN"/>
    <property type="match status" value="1"/>
</dbReference>
<organism evidence="5 6">
    <name type="scientific">Rhodospirillum centenum (strain ATCC 51521 / SW)</name>
    <dbReference type="NCBI Taxonomy" id="414684"/>
    <lineage>
        <taxon>Bacteria</taxon>
        <taxon>Pseudomonadati</taxon>
        <taxon>Pseudomonadota</taxon>
        <taxon>Alphaproteobacteria</taxon>
        <taxon>Rhodospirillales</taxon>
        <taxon>Rhodospirillaceae</taxon>
        <taxon>Rhodospirillum</taxon>
    </lineage>
</organism>
<feature type="compositionally biased region" description="Low complexity" evidence="2">
    <location>
        <begin position="164"/>
        <end position="186"/>
    </location>
</feature>
<feature type="region of interest" description="Disordered" evidence="2">
    <location>
        <begin position="126"/>
        <end position="301"/>
    </location>
</feature>
<dbReference type="SUPFAM" id="SSF54106">
    <property type="entry name" value="LysM domain"/>
    <property type="match status" value="2"/>
</dbReference>
<dbReference type="PANTHER" id="PTHR21666">
    <property type="entry name" value="PEPTIDASE-RELATED"/>
    <property type="match status" value="1"/>
</dbReference>
<dbReference type="PANTHER" id="PTHR21666:SF263">
    <property type="entry name" value="MUREIN HYDROLASE ACTIVATOR NLPD"/>
    <property type="match status" value="1"/>
</dbReference>
<accession>B6ISM4</accession>
<dbReference type="Pfam" id="PF01476">
    <property type="entry name" value="LysM"/>
    <property type="match status" value="2"/>
</dbReference>
<feature type="compositionally biased region" description="Low complexity" evidence="2">
    <location>
        <begin position="228"/>
        <end position="238"/>
    </location>
</feature>
<dbReference type="Pfam" id="PF01551">
    <property type="entry name" value="Peptidase_M23"/>
    <property type="match status" value="1"/>
</dbReference>
<feature type="domain" description="LysM" evidence="4">
    <location>
        <begin position="35"/>
        <end position="79"/>
    </location>
</feature>
<dbReference type="CDD" id="cd00118">
    <property type="entry name" value="LysM"/>
    <property type="match status" value="2"/>
</dbReference>
<feature type="compositionally biased region" description="Basic and acidic residues" evidence="2">
    <location>
        <begin position="412"/>
        <end position="422"/>
    </location>
</feature>
<dbReference type="MEROPS" id="M23.951"/>
<feature type="signal peptide" evidence="3">
    <location>
        <begin position="1"/>
        <end position="20"/>
    </location>
</feature>
<comment type="similarity">
    <text evidence="1">Belongs to the E.coli NlpD/Haemophilus LppB family.</text>
</comment>
<sequence length="435" mass="44709">MAMHRLTAALVGLLFLAGCADPGARPLPVRQAPTGTIFVSKGETVYDVARRYGVPLRDLIEANRLEPPYTLRAGQPLVLPVPQEYVVRKGDTIYAISRQYQIDMGELVRLNGISAPYTIRVGQTLRLPGRRPGQGTTVAQAPAAAMPVRKPEGPPPTVVPPPSRSSRTIETAELPPLEGAAPAATASRPVPGPAPATTSARRGVDVQELPALGDPAPDSPAGSPPAPAGSAPSAVGPSTVGPSTVGPSTVARDPAPQPPAASPPRPQPAPATSAAGGIAAAPSVPPPAAAPARPSPGKAGRFAWPVSGPVVSEFGPKEGGLHNDGINIGAPRGTPVLAAESGVVAYAGNELRGFGNLLLIRHEGGLVTAYAHLDTLQVERGQTVRRGQQIGTVGQTGNVRSPQLHFEVRRGSRVLDPRDHLDGSAPAARQTSELR</sequence>
<evidence type="ECO:0000259" key="4">
    <source>
        <dbReference type="PROSITE" id="PS51782"/>
    </source>
</evidence>
<feature type="region of interest" description="Disordered" evidence="2">
    <location>
        <begin position="412"/>
        <end position="435"/>
    </location>
</feature>
<dbReference type="KEGG" id="rce:RC1_1037"/>
<dbReference type="SMART" id="SM00257">
    <property type="entry name" value="LysM"/>
    <property type="match status" value="2"/>
</dbReference>
<dbReference type="Proteomes" id="UP000001591">
    <property type="component" value="Chromosome"/>
</dbReference>
<dbReference type="Gene3D" id="3.10.350.10">
    <property type="entry name" value="LysM domain"/>
    <property type="match status" value="2"/>
</dbReference>
<dbReference type="PROSITE" id="PS51782">
    <property type="entry name" value="LYSM"/>
    <property type="match status" value="2"/>
</dbReference>
<dbReference type="GO" id="GO:0004222">
    <property type="term" value="F:metalloendopeptidase activity"/>
    <property type="evidence" value="ECO:0007669"/>
    <property type="project" value="TreeGrafter"/>
</dbReference>
<proteinExistence type="inferred from homology"/>
<gene>
    <name evidence="5" type="ordered locus">RC1_1037</name>
</gene>
<dbReference type="InterPro" id="IPR050570">
    <property type="entry name" value="Cell_wall_metabolism_enzyme"/>
</dbReference>
<dbReference type="InterPro" id="IPR011055">
    <property type="entry name" value="Dup_hybrid_motif"/>
</dbReference>
<feature type="domain" description="LysM" evidence="4">
    <location>
        <begin position="83"/>
        <end position="127"/>
    </location>
</feature>
<evidence type="ECO:0000313" key="5">
    <source>
        <dbReference type="EMBL" id="ACI98460.1"/>
    </source>
</evidence>
<reference evidence="5 6" key="1">
    <citation type="journal article" date="2010" name="BMC Genomics">
        <title>Metabolic flexibility revealed in the genome of the cyst-forming alpha-1 proteobacterium Rhodospirillum centenum.</title>
        <authorList>
            <person name="Lu Y.K."/>
            <person name="Marden J."/>
            <person name="Han M."/>
            <person name="Swingley W.D."/>
            <person name="Mastrian S.D."/>
            <person name="Chowdhury S.R."/>
            <person name="Hao J."/>
            <person name="Helmy T."/>
            <person name="Kim S."/>
            <person name="Kurdoglu A.A."/>
            <person name="Matthies H.J."/>
            <person name="Rollo D."/>
            <person name="Stothard P."/>
            <person name="Blankenship R.E."/>
            <person name="Bauer C.E."/>
            <person name="Touchman J.W."/>
        </authorList>
    </citation>
    <scope>NUCLEOTIDE SEQUENCE [LARGE SCALE GENOMIC DNA]</scope>
    <source>
        <strain evidence="6">ATCC 51521 / SW</strain>
    </source>
</reference>
<keyword evidence="6" id="KW-1185">Reference proteome</keyword>
<evidence type="ECO:0000256" key="1">
    <source>
        <dbReference type="ARBA" id="ARBA00038420"/>
    </source>
</evidence>
<feature type="compositionally biased region" description="Pro residues" evidence="2">
    <location>
        <begin position="255"/>
        <end position="269"/>
    </location>
</feature>
<feature type="compositionally biased region" description="Pro residues" evidence="2">
    <location>
        <begin position="153"/>
        <end position="163"/>
    </location>
</feature>
<dbReference type="InterPro" id="IPR018392">
    <property type="entry name" value="LysM"/>
</dbReference>
<keyword evidence="3" id="KW-0732">Signal</keyword>
<dbReference type="CDD" id="cd12797">
    <property type="entry name" value="M23_peptidase"/>
    <property type="match status" value="1"/>
</dbReference>
<dbReference type="EMBL" id="CP000613">
    <property type="protein sequence ID" value="ACI98460.1"/>
    <property type="molecule type" value="Genomic_DNA"/>
</dbReference>
<evidence type="ECO:0000313" key="6">
    <source>
        <dbReference type="Proteomes" id="UP000001591"/>
    </source>
</evidence>
<dbReference type="SUPFAM" id="SSF51261">
    <property type="entry name" value="Duplicated hybrid motif"/>
    <property type="match status" value="1"/>
</dbReference>
<dbReference type="Gene3D" id="2.70.70.10">
    <property type="entry name" value="Glucose Permease (Domain IIA)"/>
    <property type="match status" value="1"/>
</dbReference>
<dbReference type="HOGENOM" id="CLU_029425_0_0_5"/>
<feature type="compositionally biased region" description="Low complexity" evidence="2">
    <location>
        <begin position="270"/>
        <end position="282"/>
    </location>
</feature>
<dbReference type="eggNOG" id="COG1388">
    <property type="taxonomic scope" value="Bacteria"/>
</dbReference>
<name>B6ISM4_RHOCS</name>
<protein>
    <submittedName>
        <fullName evidence="5">Peptidoglycan-binding LysM</fullName>
    </submittedName>
</protein>
<dbReference type="STRING" id="414684.RC1_1037"/>
<feature type="compositionally biased region" description="Low complexity" evidence="2">
    <location>
        <begin position="290"/>
        <end position="300"/>
    </location>
</feature>
<dbReference type="InterPro" id="IPR016047">
    <property type="entry name" value="M23ase_b-sheet_dom"/>
</dbReference>
<evidence type="ECO:0000256" key="3">
    <source>
        <dbReference type="SAM" id="SignalP"/>
    </source>
</evidence>
<dbReference type="InterPro" id="IPR036779">
    <property type="entry name" value="LysM_dom_sf"/>
</dbReference>